<dbReference type="OrthoDB" id="9906700at2"/>
<evidence type="ECO:0000313" key="3">
    <source>
        <dbReference type="EMBL" id="TGK89632.1"/>
    </source>
</evidence>
<evidence type="ECO:0000313" key="4">
    <source>
        <dbReference type="Proteomes" id="UP000297394"/>
    </source>
</evidence>
<feature type="transmembrane region" description="Helical" evidence="1">
    <location>
        <begin position="12"/>
        <end position="33"/>
    </location>
</feature>
<comment type="caution">
    <text evidence="2">The sequence shown here is derived from an EMBL/GenBank/DDBJ whole genome shotgun (WGS) entry which is preliminary data.</text>
</comment>
<name>A0A4R9IKJ3_9LEPT</name>
<evidence type="ECO:0000313" key="5">
    <source>
        <dbReference type="Proteomes" id="UP000297918"/>
    </source>
</evidence>
<dbReference type="InterPro" id="IPR045781">
    <property type="entry name" value="SxtJ"/>
</dbReference>
<protein>
    <recommendedName>
        <fullName evidence="6">SxtJ</fullName>
    </recommendedName>
</protein>
<dbReference type="Pfam" id="PF19588">
    <property type="entry name" value="SxtJ"/>
    <property type="match status" value="1"/>
</dbReference>
<dbReference type="Proteomes" id="UP000297918">
    <property type="component" value="Unassembled WGS sequence"/>
</dbReference>
<keyword evidence="1" id="KW-1133">Transmembrane helix</keyword>
<accession>A0A4R9IKJ3</accession>
<evidence type="ECO:0000256" key="1">
    <source>
        <dbReference type="SAM" id="Phobius"/>
    </source>
</evidence>
<dbReference type="EMBL" id="RQFM01000027">
    <property type="protein sequence ID" value="TGK79425.1"/>
    <property type="molecule type" value="Genomic_DNA"/>
</dbReference>
<sequence>MSSINIEVQDKELKTFSLGGGVLLSALAAFFYYKGKVEISYGLASLGGIFLLIRLVNFRWIRPIHTAWMKFAHVLGMVNTRIILFIVFVLTVIPISLLLRIFRKDILNKNLEKEAVTYWNDRPKQELNIKHYERHF</sequence>
<evidence type="ECO:0008006" key="6">
    <source>
        <dbReference type="Google" id="ProtNLM"/>
    </source>
</evidence>
<reference evidence="3" key="1">
    <citation type="submission" date="2018-10" db="EMBL/GenBank/DDBJ databases">
        <authorList>
            <person name="Vincent A.T."/>
            <person name="Schiettekatte O."/>
            <person name="Bourhy P."/>
            <person name="Veyrier F.J."/>
            <person name="Picardeau M."/>
        </authorList>
    </citation>
    <scope>NUCLEOTIDE SEQUENCE</scope>
    <source>
        <strain evidence="3">201800281</strain>
    </source>
</reference>
<dbReference type="EMBL" id="RQFL01000026">
    <property type="protein sequence ID" value="TGK89632.1"/>
    <property type="molecule type" value="Genomic_DNA"/>
</dbReference>
<dbReference type="AlphaFoldDB" id="A0A4R9IKJ3"/>
<keyword evidence="1" id="KW-0472">Membrane</keyword>
<evidence type="ECO:0000313" key="2">
    <source>
        <dbReference type="EMBL" id="TGK79425.1"/>
    </source>
</evidence>
<keyword evidence="1" id="KW-0812">Transmembrane</keyword>
<keyword evidence="5" id="KW-1185">Reference proteome</keyword>
<proteinExistence type="predicted"/>
<dbReference type="Proteomes" id="UP000297394">
    <property type="component" value="Unassembled WGS sequence"/>
</dbReference>
<dbReference type="RefSeq" id="WP_135747427.1">
    <property type="nucleotide sequence ID" value="NZ_RQFL01000026.1"/>
</dbReference>
<gene>
    <name evidence="2" type="ORF">EHQ23_17615</name>
    <name evidence="3" type="ORF">EHQ26_14465</name>
</gene>
<reference evidence="2 4" key="2">
    <citation type="journal article" date="2019" name="PLoS Negl. Trop. Dis.">
        <title>Revisiting the worldwide diversity of Leptospira species in the environment.</title>
        <authorList>
            <person name="Vincent A.T."/>
            <person name="Schiettekatte O."/>
            <person name="Bourhy P."/>
            <person name="Veyrier F.J."/>
            <person name="Picardeau M."/>
        </authorList>
    </citation>
    <scope>NUCLEOTIDE SEQUENCE [LARGE SCALE GENOMIC DNA]</scope>
    <source>
        <strain evidence="2 4">201800280</strain>
        <strain evidence="3">201800281</strain>
    </source>
</reference>
<feature type="transmembrane region" description="Helical" evidence="1">
    <location>
        <begin position="82"/>
        <end position="102"/>
    </location>
</feature>
<feature type="transmembrane region" description="Helical" evidence="1">
    <location>
        <begin position="39"/>
        <end position="61"/>
    </location>
</feature>
<organism evidence="2 4">
    <name type="scientific">Leptospira bourretii</name>
    <dbReference type="NCBI Taxonomy" id="2484962"/>
    <lineage>
        <taxon>Bacteria</taxon>
        <taxon>Pseudomonadati</taxon>
        <taxon>Spirochaetota</taxon>
        <taxon>Spirochaetia</taxon>
        <taxon>Leptospirales</taxon>
        <taxon>Leptospiraceae</taxon>
        <taxon>Leptospira</taxon>
    </lineage>
</organism>